<dbReference type="AlphaFoldDB" id="A0A5B7GIP8"/>
<keyword evidence="3" id="KW-1185">Reference proteome</keyword>
<name>A0A5B7GIP8_PORTR</name>
<sequence>MTHAKVGPNEAVRGPMVGIGEPGKVGIGEPGEAGIGEPVNKKLQVQLSKRRCVHWLKPGPQLDVEKARSWLNTSG</sequence>
<reference evidence="2 3" key="1">
    <citation type="submission" date="2019-05" db="EMBL/GenBank/DDBJ databases">
        <title>Another draft genome of Portunus trituberculatus and its Hox gene families provides insights of decapod evolution.</title>
        <authorList>
            <person name="Jeong J.-H."/>
            <person name="Song I."/>
            <person name="Kim S."/>
            <person name="Choi T."/>
            <person name="Kim D."/>
            <person name="Ryu S."/>
            <person name="Kim W."/>
        </authorList>
    </citation>
    <scope>NUCLEOTIDE SEQUENCE [LARGE SCALE GENOMIC DNA]</scope>
    <source>
        <tissue evidence="2">Muscle</tissue>
    </source>
</reference>
<evidence type="ECO:0000313" key="3">
    <source>
        <dbReference type="Proteomes" id="UP000324222"/>
    </source>
</evidence>
<feature type="region of interest" description="Disordered" evidence="1">
    <location>
        <begin position="1"/>
        <end position="36"/>
    </location>
</feature>
<evidence type="ECO:0000313" key="2">
    <source>
        <dbReference type="EMBL" id="MPC58812.1"/>
    </source>
</evidence>
<protein>
    <submittedName>
        <fullName evidence="2">Uncharacterized protein</fullName>
    </submittedName>
</protein>
<gene>
    <name evidence="2" type="ORF">E2C01_052821</name>
</gene>
<evidence type="ECO:0000256" key="1">
    <source>
        <dbReference type="SAM" id="MobiDB-lite"/>
    </source>
</evidence>
<dbReference type="EMBL" id="VSRR010016012">
    <property type="protein sequence ID" value="MPC58812.1"/>
    <property type="molecule type" value="Genomic_DNA"/>
</dbReference>
<organism evidence="2 3">
    <name type="scientific">Portunus trituberculatus</name>
    <name type="common">Swimming crab</name>
    <name type="synonym">Neptunus trituberculatus</name>
    <dbReference type="NCBI Taxonomy" id="210409"/>
    <lineage>
        <taxon>Eukaryota</taxon>
        <taxon>Metazoa</taxon>
        <taxon>Ecdysozoa</taxon>
        <taxon>Arthropoda</taxon>
        <taxon>Crustacea</taxon>
        <taxon>Multicrustacea</taxon>
        <taxon>Malacostraca</taxon>
        <taxon>Eumalacostraca</taxon>
        <taxon>Eucarida</taxon>
        <taxon>Decapoda</taxon>
        <taxon>Pleocyemata</taxon>
        <taxon>Brachyura</taxon>
        <taxon>Eubrachyura</taxon>
        <taxon>Portunoidea</taxon>
        <taxon>Portunidae</taxon>
        <taxon>Portuninae</taxon>
        <taxon>Portunus</taxon>
    </lineage>
</organism>
<feature type="compositionally biased region" description="Gly residues" evidence="1">
    <location>
        <begin position="20"/>
        <end position="34"/>
    </location>
</feature>
<comment type="caution">
    <text evidence="2">The sequence shown here is derived from an EMBL/GenBank/DDBJ whole genome shotgun (WGS) entry which is preliminary data.</text>
</comment>
<accession>A0A5B7GIP8</accession>
<proteinExistence type="predicted"/>
<dbReference type="Proteomes" id="UP000324222">
    <property type="component" value="Unassembled WGS sequence"/>
</dbReference>